<dbReference type="AlphaFoldDB" id="A0A2K3NE37"/>
<proteinExistence type="predicted"/>
<dbReference type="GO" id="GO:0005789">
    <property type="term" value="C:endoplasmic reticulum membrane"/>
    <property type="evidence" value="ECO:0007669"/>
    <property type="project" value="TreeGrafter"/>
</dbReference>
<keyword evidence="1" id="KW-1133">Transmembrane helix</keyword>
<dbReference type="GO" id="GO:0016972">
    <property type="term" value="F:thiol oxidase activity"/>
    <property type="evidence" value="ECO:0007669"/>
    <property type="project" value="InterPro"/>
</dbReference>
<dbReference type="STRING" id="57577.A0A2K3NE37"/>
<feature type="non-terminal residue" evidence="2">
    <location>
        <position position="116"/>
    </location>
</feature>
<protein>
    <submittedName>
        <fullName evidence="2">Endoplasmic oxidoreductin-1-like protein</fullName>
    </submittedName>
</protein>
<organism evidence="2 3">
    <name type="scientific">Trifolium pratense</name>
    <name type="common">Red clover</name>
    <dbReference type="NCBI Taxonomy" id="57577"/>
    <lineage>
        <taxon>Eukaryota</taxon>
        <taxon>Viridiplantae</taxon>
        <taxon>Streptophyta</taxon>
        <taxon>Embryophyta</taxon>
        <taxon>Tracheophyta</taxon>
        <taxon>Spermatophyta</taxon>
        <taxon>Magnoliopsida</taxon>
        <taxon>eudicotyledons</taxon>
        <taxon>Gunneridae</taxon>
        <taxon>Pentapetalae</taxon>
        <taxon>rosids</taxon>
        <taxon>fabids</taxon>
        <taxon>Fabales</taxon>
        <taxon>Fabaceae</taxon>
        <taxon>Papilionoideae</taxon>
        <taxon>50 kb inversion clade</taxon>
        <taxon>NPAAA clade</taxon>
        <taxon>Hologalegina</taxon>
        <taxon>IRL clade</taxon>
        <taxon>Trifolieae</taxon>
        <taxon>Trifolium</taxon>
    </lineage>
</organism>
<dbReference type="InterPro" id="IPR007266">
    <property type="entry name" value="Ero1"/>
</dbReference>
<reference evidence="2 3" key="1">
    <citation type="journal article" date="2014" name="Am. J. Bot.">
        <title>Genome assembly and annotation for red clover (Trifolium pratense; Fabaceae).</title>
        <authorList>
            <person name="Istvanek J."/>
            <person name="Jaros M."/>
            <person name="Krenek A."/>
            <person name="Repkova J."/>
        </authorList>
    </citation>
    <scope>NUCLEOTIDE SEQUENCE [LARGE SCALE GENOMIC DNA]</scope>
    <source>
        <strain evidence="3">cv. Tatra</strain>
        <tissue evidence="2">Young leaves</tissue>
    </source>
</reference>
<dbReference type="ExpressionAtlas" id="A0A2K3NE37">
    <property type="expression patterns" value="baseline"/>
</dbReference>
<gene>
    <name evidence="2" type="ORF">L195_g024582</name>
</gene>
<sequence length="116" mass="12951">MGNTEFKKKKGFGAKWVWVVVPLIAAIVAIAVSSKTSSKISLFGVIGKACQCTRGTPKYSGMVEDCCCDYETVDNLNKELLYPSLQELVKTPFFRVNPLGLVHWYWLGTWECAPLE</sequence>
<dbReference type="EMBL" id="ASHM01019920">
    <property type="protein sequence ID" value="PNY01290.1"/>
    <property type="molecule type" value="Genomic_DNA"/>
</dbReference>
<name>A0A2K3NE37_TRIPR</name>
<dbReference type="Proteomes" id="UP000236291">
    <property type="component" value="Unassembled WGS sequence"/>
</dbReference>
<dbReference type="GO" id="GO:0034975">
    <property type="term" value="P:protein folding in endoplasmic reticulum"/>
    <property type="evidence" value="ECO:0007669"/>
    <property type="project" value="InterPro"/>
</dbReference>
<keyword evidence="1" id="KW-0472">Membrane</keyword>
<keyword evidence="1" id="KW-0812">Transmembrane</keyword>
<evidence type="ECO:0000313" key="2">
    <source>
        <dbReference type="EMBL" id="PNY01290.1"/>
    </source>
</evidence>
<accession>A0A2K3NE37</accession>
<evidence type="ECO:0000256" key="1">
    <source>
        <dbReference type="SAM" id="Phobius"/>
    </source>
</evidence>
<comment type="caution">
    <text evidence="2">The sequence shown here is derived from an EMBL/GenBank/DDBJ whole genome shotgun (WGS) entry which is preliminary data.</text>
</comment>
<feature type="transmembrane region" description="Helical" evidence="1">
    <location>
        <begin position="12"/>
        <end position="32"/>
    </location>
</feature>
<dbReference type="GO" id="GO:0071949">
    <property type="term" value="F:FAD binding"/>
    <property type="evidence" value="ECO:0007669"/>
    <property type="project" value="InterPro"/>
</dbReference>
<evidence type="ECO:0000313" key="3">
    <source>
        <dbReference type="Proteomes" id="UP000236291"/>
    </source>
</evidence>
<dbReference type="PANTHER" id="PTHR12613">
    <property type="entry name" value="ERO1-RELATED"/>
    <property type="match status" value="1"/>
</dbReference>
<dbReference type="PANTHER" id="PTHR12613:SF0">
    <property type="entry name" value="ERO1-LIKE PROTEIN"/>
    <property type="match status" value="1"/>
</dbReference>
<reference evidence="2 3" key="2">
    <citation type="journal article" date="2017" name="Front. Plant Sci.">
        <title>Gene Classification and Mining of Molecular Markers Useful in Red Clover (Trifolium pratense) Breeding.</title>
        <authorList>
            <person name="Istvanek J."/>
            <person name="Dluhosova J."/>
            <person name="Dluhos P."/>
            <person name="Patkova L."/>
            <person name="Nedelnik J."/>
            <person name="Repkova J."/>
        </authorList>
    </citation>
    <scope>NUCLEOTIDE SEQUENCE [LARGE SCALE GENOMIC DNA]</scope>
    <source>
        <strain evidence="3">cv. Tatra</strain>
        <tissue evidence="2">Young leaves</tissue>
    </source>
</reference>
<dbReference type="GO" id="GO:0015035">
    <property type="term" value="F:protein-disulfide reductase activity"/>
    <property type="evidence" value="ECO:0007669"/>
    <property type="project" value="InterPro"/>
</dbReference>